<dbReference type="PANTHER" id="PTHR47990">
    <property type="entry name" value="2-OXOGLUTARATE (2OG) AND FE(II)-DEPENDENT OXYGENASE SUPERFAMILY PROTEIN-RELATED"/>
    <property type="match status" value="1"/>
</dbReference>
<keyword evidence="3 5" id="KW-0560">Oxidoreductase</keyword>
<evidence type="ECO:0000256" key="1">
    <source>
        <dbReference type="ARBA" id="ARBA00001961"/>
    </source>
</evidence>
<dbReference type="InterPro" id="IPR044861">
    <property type="entry name" value="IPNS-like_FE2OG_OXY"/>
</dbReference>
<reference evidence="8 9" key="1">
    <citation type="journal article" date="2020" name="Nat. Food">
        <title>A phased Vanilla planifolia genome enables genetic improvement of flavour and production.</title>
        <authorList>
            <person name="Hasing T."/>
            <person name="Tang H."/>
            <person name="Brym M."/>
            <person name="Khazi F."/>
            <person name="Huang T."/>
            <person name="Chambers A.H."/>
        </authorList>
    </citation>
    <scope>NUCLEOTIDE SEQUENCE [LARGE SCALE GENOMIC DNA]</scope>
    <source>
        <tissue evidence="8">Leaf</tissue>
    </source>
</reference>
<dbReference type="Gene3D" id="2.60.120.330">
    <property type="entry name" value="B-lactam Antibiotic, Isopenicillin N Synthase, Chain"/>
    <property type="match status" value="1"/>
</dbReference>
<dbReference type="OrthoDB" id="288590at2759"/>
<comment type="similarity">
    <text evidence="5">Belongs to the iron/ascorbate-dependent oxidoreductase family.</text>
</comment>
<name>A0A835S5P7_VANPL</name>
<dbReference type="SUPFAM" id="SSF51197">
    <property type="entry name" value="Clavaminate synthase-like"/>
    <property type="match status" value="1"/>
</dbReference>
<dbReference type="GO" id="GO:0046872">
    <property type="term" value="F:metal ion binding"/>
    <property type="evidence" value="ECO:0007669"/>
    <property type="project" value="UniProtKB-KW"/>
</dbReference>
<gene>
    <name evidence="8" type="ORF">HPP92_000892</name>
</gene>
<feature type="domain" description="Fe2OG dioxygenase" evidence="7">
    <location>
        <begin position="216"/>
        <end position="319"/>
    </location>
</feature>
<evidence type="ECO:0000256" key="2">
    <source>
        <dbReference type="ARBA" id="ARBA00022723"/>
    </source>
</evidence>
<comment type="cofactor">
    <cofactor evidence="1">
        <name>L-ascorbate</name>
        <dbReference type="ChEBI" id="CHEBI:38290"/>
    </cofactor>
</comment>
<organism evidence="8 9">
    <name type="scientific">Vanilla planifolia</name>
    <name type="common">Vanilla</name>
    <dbReference type="NCBI Taxonomy" id="51239"/>
    <lineage>
        <taxon>Eukaryota</taxon>
        <taxon>Viridiplantae</taxon>
        <taxon>Streptophyta</taxon>
        <taxon>Embryophyta</taxon>
        <taxon>Tracheophyta</taxon>
        <taxon>Spermatophyta</taxon>
        <taxon>Magnoliopsida</taxon>
        <taxon>Liliopsida</taxon>
        <taxon>Asparagales</taxon>
        <taxon>Orchidaceae</taxon>
        <taxon>Vanilloideae</taxon>
        <taxon>Vanilleae</taxon>
        <taxon>Vanilla</taxon>
    </lineage>
</organism>
<proteinExistence type="inferred from homology"/>
<dbReference type="Pfam" id="PF14226">
    <property type="entry name" value="DIOX_N"/>
    <property type="match status" value="1"/>
</dbReference>
<dbReference type="AlphaFoldDB" id="A0A835S5P7"/>
<evidence type="ECO:0000256" key="4">
    <source>
        <dbReference type="ARBA" id="ARBA00023004"/>
    </source>
</evidence>
<evidence type="ECO:0000256" key="6">
    <source>
        <dbReference type="SAM" id="MobiDB-lite"/>
    </source>
</evidence>
<keyword evidence="4 5" id="KW-0408">Iron</keyword>
<sequence length="359" mass="40521">MASKGFGFNSSAYLYSDDPVLISDITSSTPAGTAADNQYPPLLPHASDSQPPPDAGTDPFPLELPVIDLENLDPGRLRDACRSLGAFRLSGHGLQRELSVRVREGMRRIMDLPFERKRDELAGPRPGIPLVYFWGTPVPSLDLRRLNWLEGIHLPVANIRALDFGDWCESLGVSSSFGALLEEYGQHMDRIVRTVFDTLVADLKPDEEPSESYLRTADAVIRFNRYPRLPETQNFLGMDPHMDSSALSFVDEDDVGGLQIRHQNAWVNTPPSADTLLVLVGDLMQAFSDDEYRSVEHRAVASGARERCSLCYFAYFRHDFKIRRSRYREFCYLDYRAELLKGIKTTGKKDVLKSFRRLA</sequence>
<evidence type="ECO:0000313" key="9">
    <source>
        <dbReference type="Proteomes" id="UP000639772"/>
    </source>
</evidence>
<dbReference type="PROSITE" id="PS51471">
    <property type="entry name" value="FE2OG_OXY"/>
    <property type="match status" value="1"/>
</dbReference>
<dbReference type="GO" id="GO:0016491">
    <property type="term" value="F:oxidoreductase activity"/>
    <property type="evidence" value="ECO:0007669"/>
    <property type="project" value="UniProtKB-KW"/>
</dbReference>
<evidence type="ECO:0000256" key="3">
    <source>
        <dbReference type="ARBA" id="ARBA00023002"/>
    </source>
</evidence>
<evidence type="ECO:0000256" key="5">
    <source>
        <dbReference type="RuleBase" id="RU003682"/>
    </source>
</evidence>
<evidence type="ECO:0000313" key="8">
    <source>
        <dbReference type="EMBL" id="KAG0500820.1"/>
    </source>
</evidence>
<protein>
    <recommendedName>
        <fullName evidence="7">Fe2OG dioxygenase domain-containing protein</fullName>
    </recommendedName>
</protein>
<accession>A0A835S5P7</accession>
<dbReference type="Pfam" id="PF03171">
    <property type="entry name" value="2OG-FeII_Oxy"/>
    <property type="match status" value="1"/>
</dbReference>
<dbReference type="InterPro" id="IPR026992">
    <property type="entry name" value="DIOX_N"/>
</dbReference>
<dbReference type="Proteomes" id="UP000639772">
    <property type="component" value="Chromosome 1"/>
</dbReference>
<dbReference type="EMBL" id="JADCNM010000001">
    <property type="protein sequence ID" value="KAG0500820.1"/>
    <property type="molecule type" value="Genomic_DNA"/>
</dbReference>
<keyword evidence="2 5" id="KW-0479">Metal-binding</keyword>
<dbReference type="InterPro" id="IPR027443">
    <property type="entry name" value="IPNS-like_sf"/>
</dbReference>
<feature type="region of interest" description="Disordered" evidence="6">
    <location>
        <begin position="25"/>
        <end position="60"/>
    </location>
</feature>
<dbReference type="InterPro" id="IPR005123">
    <property type="entry name" value="Oxoglu/Fe-dep_dioxygenase_dom"/>
</dbReference>
<dbReference type="InterPro" id="IPR050231">
    <property type="entry name" value="Iron_ascorbate_oxido_reductase"/>
</dbReference>
<comment type="caution">
    <text evidence="8">The sequence shown here is derived from an EMBL/GenBank/DDBJ whole genome shotgun (WGS) entry which is preliminary data.</text>
</comment>
<evidence type="ECO:0000259" key="7">
    <source>
        <dbReference type="PROSITE" id="PS51471"/>
    </source>
</evidence>